<dbReference type="GeneID" id="104717958"/>
<dbReference type="SUPFAM" id="SSF54928">
    <property type="entry name" value="RNA-binding domain, RBD"/>
    <property type="match status" value="1"/>
</dbReference>
<organism evidence="1 2">
    <name type="scientific">Camelina sativa</name>
    <name type="common">False flax</name>
    <name type="synonym">Myagrum sativum</name>
    <dbReference type="NCBI Taxonomy" id="90675"/>
    <lineage>
        <taxon>Eukaryota</taxon>
        <taxon>Viridiplantae</taxon>
        <taxon>Streptophyta</taxon>
        <taxon>Embryophyta</taxon>
        <taxon>Tracheophyta</taxon>
        <taxon>Spermatophyta</taxon>
        <taxon>Magnoliopsida</taxon>
        <taxon>eudicotyledons</taxon>
        <taxon>Gunneridae</taxon>
        <taxon>Pentapetalae</taxon>
        <taxon>rosids</taxon>
        <taxon>malvids</taxon>
        <taxon>Brassicales</taxon>
        <taxon>Brassicaceae</taxon>
        <taxon>Camelineae</taxon>
        <taxon>Camelina</taxon>
    </lineage>
</organism>
<proteinExistence type="predicted"/>
<protein>
    <submittedName>
        <fullName evidence="2">Uncharacterized protein LOC104717958</fullName>
    </submittedName>
</protein>
<reference evidence="2" key="2">
    <citation type="submission" date="2025-08" db="UniProtKB">
        <authorList>
            <consortium name="RefSeq"/>
        </authorList>
    </citation>
    <scope>IDENTIFICATION</scope>
    <source>
        <tissue evidence="2">Leaf</tissue>
    </source>
</reference>
<evidence type="ECO:0000313" key="1">
    <source>
        <dbReference type="Proteomes" id="UP000694864"/>
    </source>
</evidence>
<dbReference type="Gene3D" id="3.30.70.330">
    <property type="match status" value="1"/>
</dbReference>
<sequence>MYRASSPLKSQNLKTLNLVSLVNLSLSLSMHNVNSYSPGELPDGMENAPPYPSGGFPFSSGNFVYYADSVVSSARFGEYAYPAGSYSGLKFSFTRGQQCWVIGVDGFETSLPADDIKKALKDHFRSCGVILNVELPGLNNPASVIIVGDDANDKALELNGSGVGGRKLVVTAEVWPMVKISDGPVCFC</sequence>
<dbReference type="Proteomes" id="UP000694864">
    <property type="component" value="Chromosome 10"/>
</dbReference>
<dbReference type="InterPro" id="IPR012677">
    <property type="entry name" value="Nucleotide-bd_a/b_plait_sf"/>
</dbReference>
<gene>
    <name evidence="2" type="primary">LOC104717958</name>
</gene>
<reference evidence="1" key="1">
    <citation type="journal article" date="2014" name="Nat. Commun.">
        <title>The emerging biofuel crop Camelina sativa retains a highly undifferentiated hexaploid genome structure.</title>
        <authorList>
            <person name="Kagale S."/>
            <person name="Koh C."/>
            <person name="Nixon J."/>
            <person name="Bollina V."/>
            <person name="Clarke W.E."/>
            <person name="Tuteja R."/>
            <person name="Spillane C."/>
            <person name="Robinson S.J."/>
            <person name="Links M.G."/>
            <person name="Clarke C."/>
            <person name="Higgins E.E."/>
            <person name="Huebert T."/>
            <person name="Sharpe A.G."/>
            <person name="Parkin I.A."/>
        </authorList>
    </citation>
    <scope>NUCLEOTIDE SEQUENCE [LARGE SCALE GENOMIC DNA]</scope>
    <source>
        <strain evidence="1">cv. DH55</strain>
    </source>
</reference>
<dbReference type="RefSeq" id="XP_010433897.1">
    <property type="nucleotide sequence ID" value="XM_010435595.2"/>
</dbReference>
<dbReference type="InterPro" id="IPR035979">
    <property type="entry name" value="RBD_domain_sf"/>
</dbReference>
<name>A0ABM0U044_CAMSA</name>
<keyword evidence="1" id="KW-1185">Reference proteome</keyword>
<evidence type="ECO:0000313" key="2">
    <source>
        <dbReference type="RefSeq" id="XP_010433897.1"/>
    </source>
</evidence>
<accession>A0ABM0U044</accession>